<dbReference type="Gene3D" id="1.20.1280.50">
    <property type="match status" value="1"/>
</dbReference>
<dbReference type="PANTHER" id="PTHR31672">
    <property type="entry name" value="BNACNNG10540D PROTEIN"/>
    <property type="match status" value="1"/>
</dbReference>
<keyword evidence="4" id="KW-1185">Reference proteome</keyword>
<name>A0ABQ8C414_BRANA</name>
<organism evidence="3 4">
    <name type="scientific">Brassica napus</name>
    <name type="common">Rape</name>
    <dbReference type="NCBI Taxonomy" id="3708"/>
    <lineage>
        <taxon>Eukaryota</taxon>
        <taxon>Viridiplantae</taxon>
        <taxon>Streptophyta</taxon>
        <taxon>Embryophyta</taxon>
        <taxon>Tracheophyta</taxon>
        <taxon>Spermatophyta</taxon>
        <taxon>Magnoliopsida</taxon>
        <taxon>eudicotyledons</taxon>
        <taxon>Gunneridae</taxon>
        <taxon>Pentapetalae</taxon>
        <taxon>rosids</taxon>
        <taxon>malvids</taxon>
        <taxon>Brassicales</taxon>
        <taxon>Brassicaceae</taxon>
        <taxon>Brassiceae</taxon>
        <taxon>Brassica</taxon>
    </lineage>
</organism>
<feature type="domain" description="F-box" evidence="2">
    <location>
        <begin position="532"/>
        <end position="578"/>
    </location>
</feature>
<evidence type="ECO:0000256" key="1">
    <source>
        <dbReference type="SAM" id="Phobius"/>
    </source>
</evidence>
<dbReference type="CDD" id="cd22157">
    <property type="entry name" value="F-box_AtFBW1-like"/>
    <property type="match status" value="1"/>
</dbReference>
<reference evidence="3 4" key="1">
    <citation type="submission" date="2021-05" db="EMBL/GenBank/DDBJ databases">
        <title>Genome Assembly of Synthetic Allotetraploid Brassica napus Reveals Homoeologous Exchanges between Subgenomes.</title>
        <authorList>
            <person name="Davis J.T."/>
        </authorList>
    </citation>
    <scope>NUCLEOTIDE SEQUENCE [LARGE SCALE GENOMIC DNA]</scope>
    <source>
        <strain evidence="4">cv. Da-Ae</strain>
        <tissue evidence="3">Seedling</tissue>
    </source>
</reference>
<keyword evidence="1" id="KW-0472">Membrane</keyword>
<dbReference type="InterPro" id="IPR036047">
    <property type="entry name" value="F-box-like_dom_sf"/>
</dbReference>
<feature type="transmembrane region" description="Helical" evidence="1">
    <location>
        <begin position="6"/>
        <end position="23"/>
    </location>
</feature>
<dbReference type="EMBL" id="JAGKQM010000009">
    <property type="protein sequence ID" value="KAH0911790.1"/>
    <property type="molecule type" value="Genomic_DNA"/>
</dbReference>
<dbReference type="NCBIfam" id="TIGR01640">
    <property type="entry name" value="F_box_assoc_1"/>
    <property type="match status" value="2"/>
</dbReference>
<dbReference type="Pfam" id="PF00646">
    <property type="entry name" value="F-box"/>
    <property type="match status" value="2"/>
</dbReference>
<dbReference type="InterPro" id="IPR050796">
    <property type="entry name" value="SCF_F-box_component"/>
</dbReference>
<dbReference type="InterPro" id="IPR017451">
    <property type="entry name" value="F-box-assoc_interact_dom"/>
</dbReference>
<dbReference type="InterPro" id="IPR006527">
    <property type="entry name" value="F-box-assoc_dom_typ1"/>
</dbReference>
<dbReference type="Pfam" id="PF07734">
    <property type="entry name" value="FBA_1"/>
    <property type="match status" value="2"/>
</dbReference>
<evidence type="ECO:0000313" key="4">
    <source>
        <dbReference type="Proteomes" id="UP000824890"/>
    </source>
</evidence>
<dbReference type="SMART" id="SM00256">
    <property type="entry name" value="FBOX"/>
    <property type="match status" value="2"/>
</dbReference>
<keyword evidence="1" id="KW-1133">Transmembrane helix</keyword>
<dbReference type="PANTHER" id="PTHR31672:SF13">
    <property type="entry name" value="F-BOX PROTEIN CPR30-LIKE"/>
    <property type="match status" value="1"/>
</dbReference>
<accession>A0ABQ8C414</accession>
<protein>
    <recommendedName>
        <fullName evidence="2">F-box domain-containing protein</fullName>
    </recommendedName>
</protein>
<dbReference type="InterPro" id="IPR001810">
    <property type="entry name" value="F-box_dom"/>
</dbReference>
<feature type="transmembrane region" description="Helical" evidence="1">
    <location>
        <begin position="44"/>
        <end position="66"/>
    </location>
</feature>
<keyword evidence="1" id="KW-0812">Transmembrane</keyword>
<proteinExistence type="predicted"/>
<dbReference type="PROSITE" id="PS50181">
    <property type="entry name" value="FBOX"/>
    <property type="match status" value="1"/>
</dbReference>
<gene>
    <name evidence="3" type="ORF">HID58_035111</name>
</gene>
<sequence>MVIRFIVVVITFKAGLAMAKSIIRTAKKEKSFIIGDKMDLLRLMLLRQLSIMSHAFSILLSLILFAPSSNIEPTISLGLSTSYGPFFFSSTWFPTQPEMLATTLFLEAAQTGAASSGGSTTMALNPYDLEEEILARVTWKYLATLRCACKLWNSLILEERLNKKNLSFHMHSYSGEHRFILLDTGPKISALGIEEQQNDVYDILYWKRDSTRRDANSLNKKNLSFYMHSYSGEHRFILTDRGPMISAVGIEEQQNNVDDPPSLIVQDFTLTKVRPCEAIKLYRAVHCDGLLLYVMENQLLEPLTEGNDLDQMSDFHQRDDAYSLGYLSHCDFRILSNSRNRPSRVEVCEVASKTWKVIDNISFDWFLSVPLSILSLRGTPYCIGLREDHTAFVQSYDFSSERFQPIIDDLPFSYDEMNPIALEIYKGDRLSICIWVKHWLMLTSWTKLVVVDIPEFPLLYARPSLISTNYYFDKNDRLVITCNDTGMKGLSIIRVINEREFVVTKANATETRFAFLGSYVPSFGFRSKTQVGFARENLPYDLEEEILARVPWKYLATLRCVCKLWNSLILEERLNKKNLSFHMHSYSGEHRFILTDHGGPKISAVGIEEQQNNVDDPPSLIVEDFTLRKARTCSPISVYRAVHCDGLLLCVMENQLLVWNPLLKETTWIKCGSDFHQRDDAYSLGYLSHCDFRILRFRCASNSRNRPSRVEVCEVASKTWKVIDNISFDWFLSVPLSILSLRGTPYCIGLREDHTAFVQSYDFYKESFQPIDDLPFSYDELNPIALEIYKGDRLSVLEQCHKTRKICIWVKHWLMLTSWTKLLVVDIPEFPLLYPRPTLLSTNYYFDKNDKLVITYKHFGMKGLSIIRVVNDKEFQVIKANVSEIRLPFLCSYVPSLVRLPGFWKQDTSRIRWRKRRFN</sequence>
<comment type="caution">
    <text evidence="3">The sequence shown here is derived from an EMBL/GenBank/DDBJ whole genome shotgun (WGS) entry which is preliminary data.</text>
</comment>
<dbReference type="SUPFAM" id="SSF81383">
    <property type="entry name" value="F-box domain"/>
    <property type="match status" value="2"/>
</dbReference>
<dbReference type="Proteomes" id="UP000824890">
    <property type="component" value="Unassembled WGS sequence"/>
</dbReference>
<evidence type="ECO:0000259" key="2">
    <source>
        <dbReference type="PROSITE" id="PS50181"/>
    </source>
</evidence>
<evidence type="ECO:0000313" key="3">
    <source>
        <dbReference type="EMBL" id="KAH0911790.1"/>
    </source>
</evidence>